<feature type="region of interest" description="Disordered" evidence="1">
    <location>
        <begin position="60"/>
        <end position="82"/>
    </location>
</feature>
<accession>A0A9N9H0V4</accession>
<proteinExistence type="predicted"/>
<gene>
    <name evidence="2" type="ORF">DEBURN_LOCUS11093</name>
</gene>
<feature type="compositionally biased region" description="Polar residues" evidence="1">
    <location>
        <begin position="1"/>
        <end position="37"/>
    </location>
</feature>
<evidence type="ECO:0000256" key="1">
    <source>
        <dbReference type="SAM" id="MobiDB-lite"/>
    </source>
</evidence>
<evidence type="ECO:0000313" key="2">
    <source>
        <dbReference type="EMBL" id="CAG8639149.1"/>
    </source>
</evidence>
<dbReference type="AlphaFoldDB" id="A0A9N9H0V4"/>
<name>A0A9N9H0V4_9GLOM</name>
<dbReference type="OrthoDB" id="2430975at2759"/>
<sequence length="264" mass="29697">IRCSVSPSETSLPQDDTSKQMSKNASDTDSNSGVCQKSKTRKSLEGEEIIQAIKEKKLRDQDLSSINQDQTRKDTYISNQESPPIVQVRKAEFHSSEVKIPYNQKIEQGIIQEVILFIQKEKILTSLTNTPKTQDSDIEVSEDKNGRELARLFSDAEIAEGKTIKAKQKEIICWCTYRKSYQNTVAEIRTKTGVSEKTAKKVKGIGIDKVYGISYGTRSISELTDTQILNIINRIASIVTKNKENGHDQNYVTTETKKTLSEAE</sequence>
<evidence type="ECO:0000313" key="3">
    <source>
        <dbReference type="Proteomes" id="UP000789706"/>
    </source>
</evidence>
<protein>
    <submittedName>
        <fullName evidence="2">10967_t:CDS:1</fullName>
    </submittedName>
</protein>
<dbReference type="EMBL" id="CAJVPK010004738">
    <property type="protein sequence ID" value="CAG8639149.1"/>
    <property type="molecule type" value="Genomic_DNA"/>
</dbReference>
<comment type="caution">
    <text evidence="2">The sequence shown here is derived from an EMBL/GenBank/DDBJ whole genome shotgun (WGS) entry which is preliminary data.</text>
</comment>
<feature type="non-terminal residue" evidence="2">
    <location>
        <position position="264"/>
    </location>
</feature>
<feature type="non-terminal residue" evidence="2">
    <location>
        <position position="1"/>
    </location>
</feature>
<organism evidence="2 3">
    <name type="scientific">Diversispora eburnea</name>
    <dbReference type="NCBI Taxonomy" id="1213867"/>
    <lineage>
        <taxon>Eukaryota</taxon>
        <taxon>Fungi</taxon>
        <taxon>Fungi incertae sedis</taxon>
        <taxon>Mucoromycota</taxon>
        <taxon>Glomeromycotina</taxon>
        <taxon>Glomeromycetes</taxon>
        <taxon>Diversisporales</taxon>
        <taxon>Diversisporaceae</taxon>
        <taxon>Diversispora</taxon>
    </lineage>
</organism>
<keyword evidence="3" id="KW-1185">Reference proteome</keyword>
<dbReference type="Proteomes" id="UP000789706">
    <property type="component" value="Unassembled WGS sequence"/>
</dbReference>
<reference evidence="2" key="1">
    <citation type="submission" date="2021-06" db="EMBL/GenBank/DDBJ databases">
        <authorList>
            <person name="Kallberg Y."/>
            <person name="Tangrot J."/>
            <person name="Rosling A."/>
        </authorList>
    </citation>
    <scope>NUCLEOTIDE SEQUENCE</scope>
    <source>
        <strain evidence="2">AZ414A</strain>
    </source>
</reference>
<feature type="region of interest" description="Disordered" evidence="1">
    <location>
        <begin position="1"/>
        <end position="42"/>
    </location>
</feature>